<feature type="compositionally biased region" description="Pro residues" evidence="6">
    <location>
        <begin position="848"/>
        <end position="857"/>
    </location>
</feature>
<dbReference type="Gene3D" id="1.25.40.280">
    <property type="entry name" value="alix/aip1 like domains"/>
    <property type="match status" value="1"/>
</dbReference>
<feature type="compositionally biased region" description="Pro residues" evidence="6">
    <location>
        <begin position="1151"/>
        <end position="1167"/>
    </location>
</feature>
<evidence type="ECO:0000256" key="6">
    <source>
        <dbReference type="SAM" id="MobiDB-lite"/>
    </source>
</evidence>
<evidence type="ECO:0000256" key="2">
    <source>
        <dbReference type="ARBA" id="ARBA00004496"/>
    </source>
</evidence>
<dbReference type="PROSITE" id="PS51180">
    <property type="entry name" value="BRO1"/>
    <property type="match status" value="1"/>
</dbReference>
<dbReference type="PANTHER" id="PTHR23030:SF30">
    <property type="entry name" value="TYROSINE-PROTEIN PHOSPHATASE NON-RECEPTOR TYPE 23"/>
    <property type="match status" value="1"/>
</dbReference>
<feature type="compositionally biased region" description="Low complexity" evidence="6">
    <location>
        <begin position="952"/>
        <end position="967"/>
    </location>
</feature>
<feature type="compositionally biased region" description="Low complexity" evidence="6">
    <location>
        <begin position="826"/>
        <end position="842"/>
    </location>
</feature>
<dbReference type="Pfam" id="PF03097">
    <property type="entry name" value="BRO1"/>
    <property type="match status" value="1"/>
</dbReference>
<keyword evidence="5" id="KW-0175">Coiled coil</keyword>
<keyword evidence="9" id="KW-1185">Reference proteome</keyword>
<evidence type="ECO:0000256" key="5">
    <source>
        <dbReference type="SAM" id="Coils"/>
    </source>
</evidence>
<protein>
    <recommendedName>
        <fullName evidence="7">BRO1 domain-containing protein</fullName>
    </recommendedName>
</protein>
<feature type="compositionally biased region" description="Polar residues" evidence="6">
    <location>
        <begin position="1010"/>
        <end position="1033"/>
    </location>
</feature>
<dbReference type="SMART" id="SM01041">
    <property type="entry name" value="BRO1"/>
    <property type="match status" value="1"/>
</dbReference>
<dbReference type="Proteomes" id="UP000829354">
    <property type="component" value="Chromosome I"/>
</dbReference>
<dbReference type="Gene3D" id="1.20.140.50">
    <property type="entry name" value="alix/aip1 like domains"/>
    <property type="match status" value="1"/>
</dbReference>
<feature type="region of interest" description="Disordered" evidence="6">
    <location>
        <begin position="762"/>
        <end position="1350"/>
    </location>
</feature>
<feature type="domain" description="BRO1" evidence="7">
    <location>
        <begin position="8"/>
        <end position="416"/>
    </location>
</feature>
<reference evidence="8 9" key="1">
    <citation type="submission" date="2022-04" db="EMBL/GenBank/DDBJ databases">
        <title>Chromosome-level reference genomes for two strains of Caenorhabditis briggsae: an improved platform for comparative genomics.</title>
        <authorList>
            <person name="Stevens L."/>
            <person name="Andersen E."/>
        </authorList>
    </citation>
    <scope>NUCLEOTIDE SEQUENCE [LARGE SCALE GENOMIC DNA]</scope>
    <source>
        <strain evidence="8">VX34</strain>
        <tissue evidence="8">Whole-organism</tissue>
    </source>
</reference>
<feature type="compositionally biased region" description="Low complexity" evidence="6">
    <location>
        <begin position="1276"/>
        <end position="1293"/>
    </location>
</feature>
<evidence type="ECO:0000259" key="7">
    <source>
        <dbReference type="PROSITE" id="PS51180"/>
    </source>
</evidence>
<keyword evidence="3" id="KW-0963">Cytoplasm</keyword>
<sequence>MEALPTLPLVAPQFRTSTLSYDNIPNFDFKLRMKEYILLTFNADPHEYDSAFEELTQMKFEATIPDASPEQAQKLKKYYSQLYMMQKRFPMGAGEIMETPFAWHDGLIDMRSAHSEVQICDIEFEKASVMFNIGTCHAQVAAKEMRETQESIKTAFSHLQQATLAFEQLNTFRNSDFFYPSVDLDANVISFYYKVLLAQCQECLVQKSLLENRSPILIAKLCLWIQEAYDSATKIVDDWSINIPESVQRYYSKLCQMKSDVYGVIGYMSMGDHSEKEDKKMGWRLQYYNIANKYMEQLTHNSAKMRDRYPEMFATYSFLFDVISAKQKNAEKENDFIYHDRVPKQEDAMDTARKDGVRCIVDLKKVQFLDAAGYGIDLFAKLLPSHVQDAQKKYAEMKDEILREMNEIVKSYDEHLNYNLQLADFDRLRFMLSNGKDKEAWFEIPEDLMRRNADMTAFPDCVPNLIEKMRESSDTARVAEAKLMTLLSKLRAIDLPRFKADEGFNLIQKELERLAEHLEQAKANNVSLNKAIAQHSANLQILTLPCVEMWQKIVPDDDETGKNKSGQSDQEKRIREMVNKVLEMMDQRKTLMSQLEASLKADDISSKIIGTNEKGAEQIMHTELEKHSDAQKYIRLNATAQDAILRAFTDANADFFEERTEMSEKRKAYEQRVAELCASYEVYKDVQRKVAEGEQFYRQLMARCDQFSIPVHAMEEQYREEMDKKEKAKKEAEHHMRQLRMSRDAQNALMDFGGGGASSYVGGANPPMPRGGGGGAGPRLGDFMDSYRARKHNQTPQNVDTVDQAPPSPTPSSICDFPVAQRSKFGPASPSSAHFGPGSPFGPSGGPQMPPSGPPGPRYQYSPAQAPPTGYAQQPYPLPPGAPPSSYQVPRQQAPPTYPGGQQAPPTQAPPTPYGQAPPLHYGPSPVQQGGGYQTPPTFGNLGQQVPPPSSYPGYESGPQAPPTSQQAPPPSGYPGYSPSPVQGGPAPHTFQNQQAPPPSGYSGYAPSPIQRQQAPPTSQYQAPPTNPSTPASGFQVPPTFGNQQAPPPSGYNLSPVQGGPAPPTFGNQAPPPSGYSGYAPSPVQDQQVPPTQQAPPPSGYNPSPVPGRSAPPTFGNLGHQAPPTFQNQAAQFGQAPPANPFTPGSGFQAPLPPQYPSYQQAPPPAQPTYQHAPQATPISAPPPSSTVHQHVAGAATETPATTTKFQPTAGAPSPWHATPVELKTPWATQPQYHAPTTTSTASGAPGAPQTSSNVDLLSDLLGDFNMTPSIQPTMPAVQNQQHLQQQQQQQQPQAPPPFPQAPPTQIASNQSSVFQSAPHPTEPPSSSKPAFVRPAAAVQPMPQNPQQQQTTVIPDLAQIAQQNANSALETPILIKGESTSITELSDPSKFELGRGNVQKLEKRMLHQSFRTNGPPPPLNPSDPLNQIDAFGSFK</sequence>
<organism evidence="8 9">
    <name type="scientific">Caenorhabditis briggsae</name>
    <dbReference type="NCBI Taxonomy" id="6238"/>
    <lineage>
        <taxon>Eukaryota</taxon>
        <taxon>Metazoa</taxon>
        <taxon>Ecdysozoa</taxon>
        <taxon>Nematoda</taxon>
        <taxon>Chromadorea</taxon>
        <taxon>Rhabditida</taxon>
        <taxon>Rhabditina</taxon>
        <taxon>Rhabditomorpha</taxon>
        <taxon>Rhabditoidea</taxon>
        <taxon>Rhabditidae</taxon>
        <taxon>Peloderinae</taxon>
        <taxon>Caenorhabditis</taxon>
    </lineage>
</organism>
<gene>
    <name evidence="8" type="ORF">L5515_002580</name>
</gene>
<feature type="coiled-coil region" evidence="5">
    <location>
        <begin position="711"/>
        <end position="745"/>
    </location>
</feature>
<name>A0AAE9J507_CAEBR</name>
<feature type="region of interest" description="Disordered" evidence="6">
    <location>
        <begin position="1409"/>
        <end position="1435"/>
    </location>
</feature>
<dbReference type="EMBL" id="CP092620">
    <property type="protein sequence ID" value="UMM14964.1"/>
    <property type="molecule type" value="Genomic_DNA"/>
</dbReference>
<dbReference type="Pfam" id="PF13949">
    <property type="entry name" value="ALIX_LYPXL_bnd"/>
    <property type="match status" value="1"/>
</dbReference>
<dbReference type="InterPro" id="IPR025304">
    <property type="entry name" value="ALIX_V_dom"/>
</dbReference>
<evidence type="ECO:0000256" key="4">
    <source>
        <dbReference type="ARBA" id="ARBA00022753"/>
    </source>
</evidence>
<feature type="compositionally biased region" description="Low complexity" evidence="6">
    <location>
        <begin position="884"/>
        <end position="906"/>
    </location>
</feature>
<keyword evidence="4" id="KW-0967">Endosome</keyword>
<dbReference type="PANTHER" id="PTHR23030">
    <property type="entry name" value="PCD6 INTERACTING PROTEIN-RELATED"/>
    <property type="match status" value="1"/>
</dbReference>
<feature type="coiled-coil region" evidence="5">
    <location>
        <begin position="504"/>
        <end position="538"/>
    </location>
</feature>
<dbReference type="Gene3D" id="1.20.120.560">
    <property type="entry name" value="alix/aip1 in complex with the ypdl late domain"/>
    <property type="match status" value="1"/>
</dbReference>
<feature type="compositionally biased region" description="Low complexity" evidence="6">
    <location>
        <begin position="1075"/>
        <end position="1092"/>
    </location>
</feature>
<dbReference type="GO" id="GO:0005768">
    <property type="term" value="C:endosome"/>
    <property type="evidence" value="ECO:0007669"/>
    <property type="project" value="UniProtKB-SubCell"/>
</dbReference>
<evidence type="ECO:0000256" key="1">
    <source>
        <dbReference type="ARBA" id="ARBA00004177"/>
    </source>
</evidence>
<feature type="compositionally biased region" description="Pro residues" evidence="6">
    <location>
        <begin position="1294"/>
        <end position="1303"/>
    </location>
</feature>
<evidence type="ECO:0000256" key="3">
    <source>
        <dbReference type="ARBA" id="ARBA00022490"/>
    </source>
</evidence>
<feature type="compositionally biased region" description="Low complexity" evidence="6">
    <location>
        <begin position="1193"/>
        <end position="1210"/>
    </location>
</feature>
<dbReference type="InterPro" id="IPR004328">
    <property type="entry name" value="BRO1_dom"/>
</dbReference>
<feature type="compositionally biased region" description="Polar residues" evidence="6">
    <location>
        <begin position="935"/>
        <end position="944"/>
    </location>
</feature>
<evidence type="ECO:0000313" key="8">
    <source>
        <dbReference type="EMBL" id="UMM14964.1"/>
    </source>
</evidence>
<feature type="compositionally biased region" description="Low complexity" evidence="6">
    <location>
        <begin position="1235"/>
        <end position="1249"/>
    </location>
</feature>
<accession>A0AAE9J507</accession>
<feature type="compositionally biased region" description="Low complexity" evidence="6">
    <location>
        <begin position="1335"/>
        <end position="1350"/>
    </location>
</feature>
<feature type="compositionally biased region" description="Low complexity" evidence="6">
    <location>
        <begin position="974"/>
        <end position="986"/>
    </location>
</feature>
<dbReference type="InterPro" id="IPR038499">
    <property type="entry name" value="BRO1_sf"/>
</dbReference>
<feature type="compositionally biased region" description="Polar residues" evidence="6">
    <location>
        <begin position="1307"/>
        <end position="1316"/>
    </location>
</feature>
<comment type="subcellular location">
    <subcellularLocation>
        <location evidence="2">Cytoplasm</location>
    </subcellularLocation>
    <subcellularLocation>
        <location evidence="1">Endosome</location>
    </subcellularLocation>
</comment>
<proteinExistence type="predicted"/>
<feature type="compositionally biased region" description="Pro residues" evidence="6">
    <location>
        <begin position="1093"/>
        <end position="1106"/>
    </location>
</feature>
<feature type="compositionally biased region" description="Low complexity" evidence="6">
    <location>
        <begin position="1168"/>
        <end position="1179"/>
    </location>
</feature>
<evidence type="ECO:0000313" key="9">
    <source>
        <dbReference type="Proteomes" id="UP000829354"/>
    </source>
</evidence>